<proteinExistence type="predicted"/>
<comment type="caution">
    <text evidence="1">The sequence shown here is derived from an EMBL/GenBank/DDBJ whole genome shotgun (WGS) entry which is preliminary data.</text>
</comment>
<dbReference type="Proteomes" id="UP000503640">
    <property type="component" value="Unassembled WGS sequence"/>
</dbReference>
<evidence type="ECO:0000313" key="1">
    <source>
        <dbReference type="EMBL" id="GEJ59255.1"/>
    </source>
</evidence>
<protein>
    <submittedName>
        <fullName evidence="1">Uncharacterized protein</fullName>
    </submittedName>
</protein>
<evidence type="ECO:0000313" key="2">
    <source>
        <dbReference type="Proteomes" id="UP000503640"/>
    </source>
</evidence>
<name>A0A7I9VS70_9BACT</name>
<accession>A0A7I9VS70</accession>
<keyword evidence="2" id="KW-1185">Reference proteome</keyword>
<dbReference type="EMBL" id="BJTG01000012">
    <property type="protein sequence ID" value="GEJ59255.1"/>
    <property type="molecule type" value="Genomic_DNA"/>
</dbReference>
<gene>
    <name evidence="1" type="ORF">AMYX_39960</name>
</gene>
<dbReference type="AlphaFoldDB" id="A0A7I9VS70"/>
<reference evidence="2" key="1">
    <citation type="journal article" date="2020" name="Appl. Environ. Microbiol.">
        <title>Diazotrophic Anaeromyxobacter Isolates from Soils.</title>
        <authorList>
            <person name="Masuda Y."/>
            <person name="Yamanaka H."/>
            <person name="Xu Z.X."/>
            <person name="Shiratori Y."/>
            <person name="Aono T."/>
            <person name="Amachi S."/>
            <person name="Senoo K."/>
            <person name="Itoh H."/>
        </authorList>
    </citation>
    <scope>NUCLEOTIDE SEQUENCE [LARGE SCALE GENOMIC DNA]</scope>
    <source>
        <strain evidence="2">R267</strain>
    </source>
</reference>
<sequence>MIGVAARFRAEEVKLLDARQALAEAAVAATPALPSPAYSTRAMLSVIENIATAATVKPHKARELLRGVVDSILMTPTPDGYAVRVALKNISPAAWEGDGAEDYKTGCGGATVTFSEAFVARA</sequence>
<organism evidence="1 2">
    <name type="scientific">Anaeromyxobacter diazotrophicus</name>
    <dbReference type="NCBI Taxonomy" id="2590199"/>
    <lineage>
        <taxon>Bacteria</taxon>
        <taxon>Pseudomonadati</taxon>
        <taxon>Myxococcota</taxon>
        <taxon>Myxococcia</taxon>
        <taxon>Myxococcales</taxon>
        <taxon>Cystobacterineae</taxon>
        <taxon>Anaeromyxobacteraceae</taxon>
        <taxon>Anaeromyxobacter</taxon>
    </lineage>
</organism>